<keyword evidence="5" id="KW-1185">Reference proteome</keyword>
<dbReference type="EMBL" id="JACVVK020000268">
    <property type="protein sequence ID" value="KAK7481044.1"/>
    <property type="molecule type" value="Genomic_DNA"/>
</dbReference>
<gene>
    <name evidence="4" type="ORF">BaRGS_00027680</name>
</gene>
<dbReference type="InterPro" id="IPR035914">
    <property type="entry name" value="Sperma_CUB_dom_sf"/>
</dbReference>
<evidence type="ECO:0000256" key="1">
    <source>
        <dbReference type="SAM" id="MobiDB-lite"/>
    </source>
</evidence>
<proteinExistence type="predicted"/>
<feature type="region of interest" description="Disordered" evidence="1">
    <location>
        <begin position="226"/>
        <end position="387"/>
    </location>
</feature>
<reference evidence="4 5" key="1">
    <citation type="journal article" date="2023" name="Sci. Data">
        <title>Genome assembly of the Korean intertidal mud-creeper Batillaria attramentaria.</title>
        <authorList>
            <person name="Patra A.K."/>
            <person name="Ho P.T."/>
            <person name="Jun S."/>
            <person name="Lee S.J."/>
            <person name="Kim Y."/>
            <person name="Won Y.J."/>
        </authorList>
    </citation>
    <scope>NUCLEOTIDE SEQUENCE [LARGE SCALE GENOMIC DNA]</scope>
    <source>
        <strain evidence="4">Wonlab-2016</strain>
    </source>
</reference>
<feature type="compositionally biased region" description="Low complexity" evidence="1">
    <location>
        <begin position="340"/>
        <end position="354"/>
    </location>
</feature>
<organism evidence="4 5">
    <name type="scientific">Batillaria attramentaria</name>
    <dbReference type="NCBI Taxonomy" id="370345"/>
    <lineage>
        <taxon>Eukaryota</taxon>
        <taxon>Metazoa</taxon>
        <taxon>Spiralia</taxon>
        <taxon>Lophotrochozoa</taxon>
        <taxon>Mollusca</taxon>
        <taxon>Gastropoda</taxon>
        <taxon>Caenogastropoda</taxon>
        <taxon>Sorbeoconcha</taxon>
        <taxon>Cerithioidea</taxon>
        <taxon>Batillariidae</taxon>
        <taxon>Batillaria</taxon>
    </lineage>
</organism>
<feature type="compositionally biased region" description="Pro residues" evidence="1">
    <location>
        <begin position="264"/>
        <end position="339"/>
    </location>
</feature>
<evidence type="ECO:0000256" key="2">
    <source>
        <dbReference type="SAM" id="Phobius"/>
    </source>
</evidence>
<keyword evidence="2" id="KW-1133">Transmembrane helix</keyword>
<evidence type="ECO:0000256" key="3">
    <source>
        <dbReference type="SAM" id="SignalP"/>
    </source>
</evidence>
<keyword evidence="2" id="KW-0812">Transmembrane</keyword>
<dbReference type="AlphaFoldDB" id="A0ABD0K1I4"/>
<sequence length="514" mass="53110">MAVVFLMLLVLCTGSVWALIPQILETLSNDVENMKGQIRRLEGKVVSPDLKPIPPEGAECEWVFPPTDPQHFTKMQLSLSNFVWSPNCQQSFVETWEESDPTGSRRKLCDTATVRVMTNDTLHVMYFVTPEQPNVSLSADWTVANELCTYYRPRFPGNDVKITFNASKFNLPPHALGDPTSTRYCGKSAPPELSGIQSFSFKSSQAGAAGDGFEFTVIVEPLSTTAATTSTSVTLSSTSLTSITTSHTSSTDASASTTSATSATPPPVSAAPATPPPVSAAPATPPPVSAAPATPPPVSAAPATPPPVSAAPATPPPVSAAPATPPPVSAAPATPPPVSAAPATPSPVSATPASQTPNTATPIGQTPNTASPGAAPSNSGTGAGSTDSNLSLTVGLAVISLVLLVAAAGVIMVVWLYKRSSDKTRPLLVNEYDRGVYVETLNRPVRKGPSFDPRDIPDKASPAPSFDGIPVRGNCPGWVDSGPFQPSMTFPGHGAARNGTGDGIISAELLRSGN</sequence>
<feature type="region of interest" description="Disordered" evidence="1">
    <location>
        <begin position="448"/>
        <end position="467"/>
    </location>
</feature>
<keyword evidence="3" id="KW-0732">Signal</keyword>
<comment type="caution">
    <text evidence="4">The sequence shown here is derived from an EMBL/GenBank/DDBJ whole genome shotgun (WGS) entry which is preliminary data.</text>
</comment>
<protein>
    <submittedName>
        <fullName evidence="4">Uncharacterized protein</fullName>
    </submittedName>
</protein>
<dbReference type="SUPFAM" id="SSF49854">
    <property type="entry name" value="Spermadhesin, CUB domain"/>
    <property type="match status" value="1"/>
</dbReference>
<accession>A0ABD0K1I4</accession>
<name>A0ABD0K1I4_9CAEN</name>
<feature type="compositionally biased region" description="Polar residues" evidence="1">
    <location>
        <begin position="355"/>
        <end position="387"/>
    </location>
</feature>
<feature type="non-terminal residue" evidence="4">
    <location>
        <position position="514"/>
    </location>
</feature>
<feature type="signal peptide" evidence="3">
    <location>
        <begin position="1"/>
        <end position="18"/>
    </location>
</feature>
<dbReference type="Proteomes" id="UP001519460">
    <property type="component" value="Unassembled WGS sequence"/>
</dbReference>
<evidence type="ECO:0000313" key="5">
    <source>
        <dbReference type="Proteomes" id="UP001519460"/>
    </source>
</evidence>
<feature type="transmembrane region" description="Helical" evidence="2">
    <location>
        <begin position="394"/>
        <end position="417"/>
    </location>
</feature>
<evidence type="ECO:0000313" key="4">
    <source>
        <dbReference type="EMBL" id="KAK7481044.1"/>
    </source>
</evidence>
<feature type="chain" id="PRO_5044759043" evidence="3">
    <location>
        <begin position="19"/>
        <end position="514"/>
    </location>
</feature>
<keyword evidence="2" id="KW-0472">Membrane</keyword>
<feature type="compositionally biased region" description="Low complexity" evidence="1">
    <location>
        <begin position="226"/>
        <end position="263"/>
    </location>
</feature>